<evidence type="ECO:0000313" key="3">
    <source>
        <dbReference type="EMBL" id="KKR83447.1"/>
    </source>
</evidence>
<feature type="domain" description="Methylated-DNA-[protein]-cysteine S-methyltransferase DNA binding" evidence="2">
    <location>
        <begin position="3"/>
        <end position="84"/>
    </location>
</feature>
<comment type="caution">
    <text evidence="3">The sequence shown here is derived from an EMBL/GenBank/DDBJ whole genome shotgun (WGS) entry which is preliminary data.</text>
</comment>
<dbReference type="AlphaFoldDB" id="A0A0G0X732"/>
<evidence type="ECO:0000259" key="2">
    <source>
        <dbReference type="Pfam" id="PF01035"/>
    </source>
</evidence>
<dbReference type="InterPro" id="IPR014048">
    <property type="entry name" value="MethylDNA_cys_MeTrfase_DNA-bd"/>
</dbReference>
<dbReference type="PANTHER" id="PTHR42942:SF1">
    <property type="entry name" value="ALKYLTRANSFERASE-LIKE PROTEIN 1"/>
    <property type="match status" value="1"/>
</dbReference>
<dbReference type="InterPro" id="IPR036217">
    <property type="entry name" value="MethylDNA_cys_MeTrfase_DNAb"/>
</dbReference>
<reference evidence="3 4" key="1">
    <citation type="journal article" date="2015" name="Nature">
        <title>rRNA introns, odd ribosomes, and small enigmatic genomes across a large radiation of phyla.</title>
        <authorList>
            <person name="Brown C.T."/>
            <person name="Hug L.A."/>
            <person name="Thomas B.C."/>
            <person name="Sharon I."/>
            <person name="Castelle C.J."/>
            <person name="Singh A."/>
            <person name="Wilkins M.J."/>
            <person name="Williams K.H."/>
            <person name="Banfield J.F."/>
        </authorList>
    </citation>
    <scope>NUCLEOTIDE SEQUENCE [LARGE SCALE GENOMIC DNA]</scope>
</reference>
<gene>
    <name evidence="3" type="ORF">UU29_C0005G0028</name>
</gene>
<evidence type="ECO:0000256" key="1">
    <source>
        <dbReference type="ARBA" id="ARBA00022763"/>
    </source>
</evidence>
<name>A0A0G0X732_9BACT</name>
<evidence type="ECO:0000313" key="4">
    <source>
        <dbReference type="Proteomes" id="UP000034601"/>
    </source>
</evidence>
<dbReference type="InterPro" id="IPR036388">
    <property type="entry name" value="WH-like_DNA-bd_sf"/>
</dbReference>
<dbReference type="SUPFAM" id="SSF46767">
    <property type="entry name" value="Methylated DNA-protein cysteine methyltransferase, C-terminal domain"/>
    <property type="match status" value="1"/>
</dbReference>
<accession>A0A0G0X732</accession>
<dbReference type="PANTHER" id="PTHR42942">
    <property type="entry name" value="6-O-METHYLGUANINE DNA METHYLTRANSFERASE"/>
    <property type="match status" value="1"/>
</dbReference>
<dbReference type="EMBL" id="LCAB01000005">
    <property type="protein sequence ID" value="KKR83447.1"/>
    <property type="molecule type" value="Genomic_DNA"/>
</dbReference>
<organism evidence="3 4">
    <name type="scientific">Candidatus Daviesbacteria bacterium GW2011_GWA2_40_9</name>
    <dbReference type="NCBI Taxonomy" id="1618424"/>
    <lineage>
        <taxon>Bacteria</taxon>
        <taxon>Candidatus Daviesiibacteriota</taxon>
    </lineage>
</organism>
<sequence>MGFKEHVIRVVKQIPQGKVTTYGTVATLAGMPRGGRLVGGILHFCTESNDLPWQRIINREGFISTKCLEHPKQAQKALLASEGIEVSDDFTVDLNKYGWFGEKI</sequence>
<dbReference type="CDD" id="cd06445">
    <property type="entry name" value="ATase"/>
    <property type="match status" value="1"/>
</dbReference>
<dbReference type="Gene3D" id="1.10.10.10">
    <property type="entry name" value="Winged helix-like DNA-binding domain superfamily/Winged helix DNA-binding domain"/>
    <property type="match status" value="1"/>
</dbReference>
<dbReference type="GO" id="GO:0006281">
    <property type="term" value="P:DNA repair"/>
    <property type="evidence" value="ECO:0007669"/>
    <property type="project" value="InterPro"/>
</dbReference>
<dbReference type="Pfam" id="PF01035">
    <property type="entry name" value="DNA_binding_1"/>
    <property type="match status" value="1"/>
</dbReference>
<keyword evidence="1" id="KW-0227">DNA damage</keyword>
<protein>
    <recommendedName>
        <fullName evidence="2">Methylated-DNA-[protein]-cysteine S-methyltransferase DNA binding domain-containing protein</fullName>
    </recommendedName>
</protein>
<dbReference type="Proteomes" id="UP000034601">
    <property type="component" value="Unassembled WGS sequence"/>
</dbReference>
<dbReference type="GO" id="GO:0003824">
    <property type="term" value="F:catalytic activity"/>
    <property type="evidence" value="ECO:0007669"/>
    <property type="project" value="InterPro"/>
</dbReference>
<proteinExistence type="predicted"/>
<dbReference type="InterPro" id="IPR052520">
    <property type="entry name" value="ATL_DNA_repair"/>
</dbReference>